<dbReference type="Pfam" id="PF13472">
    <property type="entry name" value="Lipase_GDSL_2"/>
    <property type="match status" value="1"/>
</dbReference>
<dbReference type="InterPro" id="IPR013830">
    <property type="entry name" value="SGNH_hydro"/>
</dbReference>
<dbReference type="GO" id="GO:0004622">
    <property type="term" value="F:phosphatidylcholine lysophospholipase activity"/>
    <property type="evidence" value="ECO:0007669"/>
    <property type="project" value="TreeGrafter"/>
</dbReference>
<feature type="chain" id="PRO_5016429182" evidence="1">
    <location>
        <begin position="20"/>
        <end position="214"/>
    </location>
</feature>
<feature type="signal peptide" evidence="1">
    <location>
        <begin position="1"/>
        <end position="19"/>
    </location>
</feature>
<dbReference type="EMBL" id="QICN01000010">
    <property type="protein sequence ID" value="PXV65246.1"/>
    <property type="molecule type" value="Genomic_DNA"/>
</dbReference>
<dbReference type="CDD" id="cd01822">
    <property type="entry name" value="Lysophospholipase_L1_like"/>
    <property type="match status" value="1"/>
</dbReference>
<evidence type="ECO:0000313" key="4">
    <source>
        <dbReference type="Proteomes" id="UP000248330"/>
    </source>
</evidence>
<feature type="domain" description="SGNH hydrolase-type esterase" evidence="2">
    <location>
        <begin position="36"/>
        <end position="193"/>
    </location>
</feature>
<protein>
    <submittedName>
        <fullName evidence="3">Acyl-CoA thioesterase-1</fullName>
    </submittedName>
</protein>
<sequence length="214" mass="22285">MLRLVLAAVLACAACLARAETGTAGDSAGSAPTILVLGDSLSAAYGIPAERGWVALLQERLRDRGYPHGVVNASVSGETTAGGLARLPALLDRHQPQMVLIELGGNDGLRGLPLDKLEDNLRRAATLSRDAGATPVLFEMRIPSNYGPVYSHGFQQAFSSAAEALDAPLVPFFLAGIALDPDAFLDDGIHPNAGSQPKMLDAVWPTLEAALPAP</sequence>
<keyword evidence="4" id="KW-1185">Reference proteome</keyword>
<evidence type="ECO:0000256" key="1">
    <source>
        <dbReference type="SAM" id="SignalP"/>
    </source>
</evidence>
<proteinExistence type="predicted"/>
<evidence type="ECO:0000259" key="2">
    <source>
        <dbReference type="Pfam" id="PF13472"/>
    </source>
</evidence>
<dbReference type="AlphaFoldDB" id="A0A318E4H4"/>
<dbReference type="PANTHER" id="PTHR30383">
    <property type="entry name" value="THIOESTERASE 1/PROTEASE 1/LYSOPHOSPHOLIPASE L1"/>
    <property type="match status" value="1"/>
</dbReference>
<dbReference type="OrthoDB" id="9786188at2"/>
<dbReference type="Proteomes" id="UP000248330">
    <property type="component" value="Unassembled WGS sequence"/>
</dbReference>
<dbReference type="PANTHER" id="PTHR30383:SF24">
    <property type="entry name" value="THIOESTERASE 1_PROTEASE 1_LYSOPHOSPHOLIPASE L1"/>
    <property type="match status" value="1"/>
</dbReference>
<dbReference type="Gene3D" id="3.40.50.1110">
    <property type="entry name" value="SGNH hydrolase"/>
    <property type="match status" value="1"/>
</dbReference>
<reference evidence="3 4" key="1">
    <citation type="submission" date="2018-04" db="EMBL/GenBank/DDBJ databases">
        <title>Genomic Encyclopedia of Type Strains, Phase IV (KMG-IV): sequencing the most valuable type-strain genomes for metagenomic binning, comparative biology and taxonomic classification.</title>
        <authorList>
            <person name="Goeker M."/>
        </authorList>
    </citation>
    <scope>NUCLEOTIDE SEQUENCE [LARGE SCALE GENOMIC DNA]</scope>
    <source>
        <strain evidence="3 4">DSM 104150</strain>
    </source>
</reference>
<dbReference type="SUPFAM" id="SSF52266">
    <property type="entry name" value="SGNH hydrolase"/>
    <property type="match status" value="1"/>
</dbReference>
<keyword evidence="1" id="KW-0732">Signal</keyword>
<gene>
    <name evidence="3" type="ORF">C8D93_11064</name>
</gene>
<dbReference type="InterPro" id="IPR036514">
    <property type="entry name" value="SGNH_hydro_sf"/>
</dbReference>
<dbReference type="InterPro" id="IPR051532">
    <property type="entry name" value="Ester_Hydrolysis_Enzymes"/>
</dbReference>
<evidence type="ECO:0000313" key="3">
    <source>
        <dbReference type="EMBL" id="PXV65246.1"/>
    </source>
</evidence>
<comment type="caution">
    <text evidence="3">The sequence shown here is derived from an EMBL/GenBank/DDBJ whole genome shotgun (WGS) entry which is preliminary data.</text>
</comment>
<name>A0A318E4H4_9GAMM</name>
<accession>A0A318E4H4</accession>
<organism evidence="3 4">
    <name type="scientific">Sinimarinibacterium flocculans</name>
    <dbReference type="NCBI Taxonomy" id="985250"/>
    <lineage>
        <taxon>Bacteria</taxon>
        <taxon>Pseudomonadati</taxon>
        <taxon>Pseudomonadota</taxon>
        <taxon>Gammaproteobacteria</taxon>
        <taxon>Nevskiales</taxon>
        <taxon>Nevskiaceae</taxon>
        <taxon>Sinimarinibacterium</taxon>
    </lineage>
</organism>